<dbReference type="CDD" id="cd03394">
    <property type="entry name" value="PAP2_like_5"/>
    <property type="match status" value="1"/>
</dbReference>
<dbReference type="SUPFAM" id="SSF48317">
    <property type="entry name" value="Acid phosphatase/Vanadium-dependent haloperoxidase"/>
    <property type="match status" value="1"/>
</dbReference>
<sequence>MLSTIKKGQLLLVLLLITSIAYAQNDTLKTTLKWHQRQSFKIAAVPMFLSAAALTTMSVDHHTDVSKYNIQSEFLEEPQMIPTNIDDKLRYAPVAMVYGLNLVGINGKNNFGERTIILAKSILVQHIITTAMKRGFHMERPGGGGYSFPSAHTARAFATATFMHYEYKDVSPWYSVAGYSFAAATGALRVVNNHHWLPDVLVGAGVGILSTKLVYLTHKYKLTKWLDRWGDKDKKENRLTLLPSYTGEGPGVYLNLKL</sequence>
<accession>A0ABW9RVP8</accession>
<dbReference type="RefSeq" id="WP_155175047.1">
    <property type="nucleotide sequence ID" value="NZ_BAAAFL010000068.1"/>
</dbReference>
<comment type="caution">
    <text evidence="3">The sequence shown here is derived from an EMBL/GenBank/DDBJ whole genome shotgun (WGS) entry which is preliminary data.</text>
</comment>
<dbReference type="SMART" id="SM00014">
    <property type="entry name" value="acidPPc"/>
    <property type="match status" value="1"/>
</dbReference>
<reference evidence="3 4" key="1">
    <citation type="submission" date="2019-02" db="EMBL/GenBank/DDBJ databases">
        <authorList>
            <person name="Goldberg S.R."/>
            <person name="Haltli B.A."/>
            <person name="Correa H."/>
            <person name="Russell K.G."/>
        </authorList>
    </citation>
    <scope>NUCLEOTIDE SEQUENCE [LARGE SCALE GENOMIC DNA]</scope>
    <source>
        <strain evidence="3 4">JCM 16186</strain>
    </source>
</reference>
<dbReference type="InterPro" id="IPR000326">
    <property type="entry name" value="PAP2/HPO"/>
</dbReference>
<evidence type="ECO:0000256" key="1">
    <source>
        <dbReference type="SAM" id="SignalP"/>
    </source>
</evidence>
<evidence type="ECO:0000313" key="3">
    <source>
        <dbReference type="EMBL" id="MTI27981.1"/>
    </source>
</evidence>
<dbReference type="Gene3D" id="1.20.144.10">
    <property type="entry name" value="Phosphatidic acid phosphatase type 2/haloperoxidase"/>
    <property type="match status" value="1"/>
</dbReference>
<proteinExistence type="predicted"/>
<organism evidence="3 4">
    <name type="scientific">Fulvivirga kasyanovii</name>
    <dbReference type="NCBI Taxonomy" id="396812"/>
    <lineage>
        <taxon>Bacteria</taxon>
        <taxon>Pseudomonadati</taxon>
        <taxon>Bacteroidota</taxon>
        <taxon>Cytophagia</taxon>
        <taxon>Cytophagales</taxon>
        <taxon>Fulvivirgaceae</taxon>
        <taxon>Fulvivirga</taxon>
    </lineage>
</organism>
<keyword evidence="1" id="KW-0732">Signal</keyword>
<feature type="signal peptide" evidence="1">
    <location>
        <begin position="1"/>
        <end position="23"/>
    </location>
</feature>
<evidence type="ECO:0000313" key="4">
    <source>
        <dbReference type="Proteomes" id="UP000798808"/>
    </source>
</evidence>
<gene>
    <name evidence="3" type="ORF">E1163_23690</name>
</gene>
<dbReference type="Pfam" id="PF01569">
    <property type="entry name" value="PAP2"/>
    <property type="match status" value="1"/>
</dbReference>
<keyword evidence="4" id="KW-1185">Reference proteome</keyword>
<dbReference type="Proteomes" id="UP000798808">
    <property type="component" value="Unassembled WGS sequence"/>
</dbReference>
<dbReference type="EMBL" id="SMLW01000649">
    <property type="protein sequence ID" value="MTI27981.1"/>
    <property type="molecule type" value="Genomic_DNA"/>
</dbReference>
<feature type="chain" id="PRO_5046442391" evidence="1">
    <location>
        <begin position="24"/>
        <end position="258"/>
    </location>
</feature>
<feature type="domain" description="Phosphatidic acid phosphatase type 2/haloperoxidase" evidence="2">
    <location>
        <begin position="115"/>
        <end position="215"/>
    </location>
</feature>
<evidence type="ECO:0000259" key="2">
    <source>
        <dbReference type="SMART" id="SM00014"/>
    </source>
</evidence>
<dbReference type="InterPro" id="IPR036938">
    <property type="entry name" value="PAP2/HPO_sf"/>
</dbReference>
<name>A0ABW9RVP8_9BACT</name>
<protein>
    <submittedName>
        <fullName evidence="3">Phosphatase PAP2 family protein</fullName>
    </submittedName>
</protein>